<dbReference type="AlphaFoldDB" id="A0A0C9U8U2"/>
<accession>A0A0C9U8U2</accession>
<sequence>MPPSQHKPSPRHGVVQPDIVTYRYEGNMMYVPVAQNYPQALAFAREAFPSLKRLQDSAITLSLNVINGSHRQSVGITAAAWPKIILHLSRYEVVDIHTAVVIPSITVTGASECEAAPPYREPDNHTYDEKASSHPTYRDSRSRSPTPGPAGGKLSPRRLLQKLQDSLGS</sequence>
<protein>
    <submittedName>
        <fullName evidence="2">Uncharacterized protein</fullName>
    </submittedName>
</protein>
<dbReference type="Proteomes" id="UP000053647">
    <property type="component" value="Unassembled WGS sequence"/>
</dbReference>
<dbReference type="EMBL" id="KN819336">
    <property type="protein sequence ID" value="KIJ15476.1"/>
    <property type="molecule type" value="Genomic_DNA"/>
</dbReference>
<feature type="region of interest" description="Disordered" evidence="1">
    <location>
        <begin position="113"/>
        <end position="169"/>
    </location>
</feature>
<keyword evidence="3" id="KW-1185">Reference proteome</keyword>
<dbReference type="OrthoDB" id="3198848at2759"/>
<organism evidence="2 3">
    <name type="scientific">Paxillus involutus ATCC 200175</name>
    <dbReference type="NCBI Taxonomy" id="664439"/>
    <lineage>
        <taxon>Eukaryota</taxon>
        <taxon>Fungi</taxon>
        <taxon>Dikarya</taxon>
        <taxon>Basidiomycota</taxon>
        <taxon>Agaricomycotina</taxon>
        <taxon>Agaricomycetes</taxon>
        <taxon>Agaricomycetidae</taxon>
        <taxon>Boletales</taxon>
        <taxon>Paxilineae</taxon>
        <taxon>Paxillaceae</taxon>
        <taxon>Paxillus</taxon>
    </lineage>
</organism>
<reference evidence="3" key="2">
    <citation type="submission" date="2015-01" db="EMBL/GenBank/DDBJ databases">
        <title>Evolutionary Origins and Diversification of the Mycorrhizal Mutualists.</title>
        <authorList>
            <consortium name="DOE Joint Genome Institute"/>
            <consortium name="Mycorrhizal Genomics Consortium"/>
            <person name="Kohler A."/>
            <person name="Kuo A."/>
            <person name="Nagy L.G."/>
            <person name="Floudas D."/>
            <person name="Copeland A."/>
            <person name="Barry K.W."/>
            <person name="Cichocki N."/>
            <person name="Veneault-Fourrey C."/>
            <person name="LaButti K."/>
            <person name="Lindquist E.A."/>
            <person name="Lipzen A."/>
            <person name="Lundell T."/>
            <person name="Morin E."/>
            <person name="Murat C."/>
            <person name="Riley R."/>
            <person name="Ohm R."/>
            <person name="Sun H."/>
            <person name="Tunlid A."/>
            <person name="Henrissat B."/>
            <person name="Grigoriev I.V."/>
            <person name="Hibbett D.S."/>
            <person name="Martin F."/>
        </authorList>
    </citation>
    <scope>NUCLEOTIDE SEQUENCE [LARGE SCALE GENOMIC DNA]</scope>
    <source>
        <strain evidence="3">ATCC 200175</strain>
    </source>
</reference>
<dbReference type="HOGENOM" id="CLU_132760_0_0_1"/>
<gene>
    <name evidence="2" type="ORF">PAXINDRAFT_114601</name>
</gene>
<evidence type="ECO:0000256" key="1">
    <source>
        <dbReference type="SAM" id="MobiDB-lite"/>
    </source>
</evidence>
<feature type="compositionally biased region" description="Basic and acidic residues" evidence="1">
    <location>
        <begin position="120"/>
        <end position="142"/>
    </location>
</feature>
<evidence type="ECO:0000313" key="2">
    <source>
        <dbReference type="EMBL" id="KIJ15476.1"/>
    </source>
</evidence>
<reference evidence="2 3" key="1">
    <citation type="submission" date="2014-06" db="EMBL/GenBank/DDBJ databases">
        <authorList>
            <consortium name="DOE Joint Genome Institute"/>
            <person name="Kuo A."/>
            <person name="Kohler A."/>
            <person name="Nagy L.G."/>
            <person name="Floudas D."/>
            <person name="Copeland A."/>
            <person name="Barry K.W."/>
            <person name="Cichocki N."/>
            <person name="Veneault-Fourrey C."/>
            <person name="LaButti K."/>
            <person name="Lindquist E.A."/>
            <person name="Lipzen A."/>
            <person name="Lundell T."/>
            <person name="Morin E."/>
            <person name="Murat C."/>
            <person name="Sun H."/>
            <person name="Tunlid A."/>
            <person name="Henrissat B."/>
            <person name="Grigoriev I.V."/>
            <person name="Hibbett D.S."/>
            <person name="Martin F."/>
            <person name="Nordberg H.P."/>
            <person name="Cantor M.N."/>
            <person name="Hua S.X."/>
        </authorList>
    </citation>
    <scope>NUCLEOTIDE SEQUENCE [LARGE SCALE GENOMIC DNA]</scope>
    <source>
        <strain evidence="2 3">ATCC 200175</strain>
    </source>
</reference>
<proteinExistence type="predicted"/>
<name>A0A0C9U8U2_PAXIN</name>
<evidence type="ECO:0000313" key="3">
    <source>
        <dbReference type="Proteomes" id="UP000053647"/>
    </source>
</evidence>